<dbReference type="Gene3D" id="3.10.180.10">
    <property type="entry name" value="2,3-Dihydroxybiphenyl 1,2-Dioxygenase, domain 1"/>
    <property type="match status" value="1"/>
</dbReference>
<gene>
    <name evidence="1" type="ORF">NS506_02355</name>
    <name evidence="2" type="ORF">NSK11_contig00036-0009</name>
</gene>
<evidence type="ECO:0000313" key="1">
    <source>
        <dbReference type="EMBL" id="APA96421.1"/>
    </source>
</evidence>
<organism evidence="1 4">
    <name type="scientific">Nocardia seriolae</name>
    <dbReference type="NCBI Taxonomy" id="37332"/>
    <lineage>
        <taxon>Bacteria</taxon>
        <taxon>Bacillati</taxon>
        <taxon>Actinomycetota</taxon>
        <taxon>Actinomycetes</taxon>
        <taxon>Mycobacteriales</taxon>
        <taxon>Nocardiaceae</taxon>
        <taxon>Nocardia</taxon>
    </lineage>
</organism>
<proteinExistence type="predicted"/>
<dbReference type="InterPro" id="IPR029068">
    <property type="entry name" value="Glyas_Bleomycin-R_OHBP_Dase"/>
</dbReference>
<dbReference type="KEGG" id="nsr:NS506_02355"/>
<reference evidence="1 4" key="3">
    <citation type="submission" date="2016-10" db="EMBL/GenBank/DDBJ databases">
        <title>Genome sequence of Nocardia seriolae strain EM150506, isolated from Anguila japonica.</title>
        <authorList>
            <person name="Han H.-J."/>
        </authorList>
    </citation>
    <scope>NUCLEOTIDE SEQUENCE [LARGE SCALE GENOMIC DNA]</scope>
    <source>
        <strain evidence="1 4">EM150506</strain>
    </source>
</reference>
<dbReference type="GO" id="GO:0047071">
    <property type="term" value="F:3,4-dihydroxy-9,10-secoandrosta-1,3,5(10)-triene-9,17-dione 4,5-dioxygenase activity"/>
    <property type="evidence" value="ECO:0007669"/>
    <property type="project" value="UniProtKB-EC"/>
</dbReference>
<evidence type="ECO:0000313" key="2">
    <source>
        <dbReference type="EMBL" id="GAP28420.1"/>
    </source>
</evidence>
<evidence type="ECO:0000313" key="3">
    <source>
        <dbReference type="Proteomes" id="UP000037179"/>
    </source>
</evidence>
<dbReference type="Proteomes" id="UP000037179">
    <property type="component" value="Unassembled WGS sequence"/>
</dbReference>
<reference evidence="3" key="1">
    <citation type="submission" date="2015-07" db="EMBL/GenBank/DDBJ databases">
        <title>Nocardia seriolae U-1 whole genome shotgun sequence.</title>
        <authorList>
            <person name="Imajoh M."/>
            <person name="Fukumoto Y."/>
            <person name="Sukeda M."/>
            <person name="Yamane J."/>
            <person name="Yamasaki K."/>
            <person name="Shimizu M."/>
            <person name="Ohnishi K."/>
            <person name="Oshima S."/>
        </authorList>
    </citation>
    <scope>NUCLEOTIDE SEQUENCE [LARGE SCALE GENOMIC DNA]</scope>
    <source>
        <strain evidence="3">U-1</strain>
    </source>
</reference>
<keyword evidence="2" id="KW-0223">Dioxygenase</keyword>
<evidence type="ECO:0000313" key="4">
    <source>
        <dbReference type="Proteomes" id="UP000180166"/>
    </source>
</evidence>
<reference evidence="2 3" key="2">
    <citation type="journal article" date="2016" name="Genome Announc.">
        <title>Draft Genome Sequence of Erythromycin- and Oxytetracycline-Sensitive Nocardia seriolae Strain U-1 (NBRC 110359).</title>
        <authorList>
            <person name="Imajoh M."/>
            <person name="Sukeda M."/>
            <person name="Shimizu M."/>
            <person name="Yamane J."/>
            <person name="Ohnishi K."/>
            <person name="Oshima S."/>
        </authorList>
    </citation>
    <scope>NUCLEOTIDE SEQUENCE [LARGE SCALE GENOMIC DNA]</scope>
    <source>
        <strain evidence="2 3">U-1</strain>
    </source>
</reference>
<sequence>MGRPADGDPAWLRFYGGNPRHHALAFLPLPNPTGIIHLMIEVETADDVGLCLDRAARRTIPLSPPSAAISMTTCCRST</sequence>
<dbReference type="AlphaFoldDB" id="A0ABC8AQI6"/>
<name>A0ABC8AQI6_9NOCA</name>
<dbReference type="Proteomes" id="UP000180166">
    <property type="component" value="Chromosome"/>
</dbReference>
<dbReference type="EC" id="1.13.11.25" evidence="1"/>
<keyword evidence="1" id="KW-0560">Oxidoreductase</keyword>
<keyword evidence="3" id="KW-1185">Reference proteome</keyword>
<protein>
    <submittedName>
        <fullName evidence="1">3,4-dihydroxy-9,10-secoandrosta-1,3, 5(10)-triene-9,17-dione 4,5-dioxygenase</fullName>
        <ecNumber evidence="1">1.13.11.25</ecNumber>
    </submittedName>
    <submittedName>
        <fullName evidence="2">Extradiol dioxygenase</fullName>
    </submittedName>
</protein>
<accession>A0ABC8AQI6</accession>
<dbReference type="EMBL" id="CP017839">
    <property type="protein sequence ID" value="APA96421.1"/>
    <property type="molecule type" value="Genomic_DNA"/>
</dbReference>
<dbReference type="SUPFAM" id="SSF54593">
    <property type="entry name" value="Glyoxalase/Bleomycin resistance protein/Dihydroxybiphenyl dioxygenase"/>
    <property type="match status" value="1"/>
</dbReference>
<dbReference type="EMBL" id="BBYQ01000036">
    <property type="protein sequence ID" value="GAP28420.1"/>
    <property type="molecule type" value="Genomic_DNA"/>
</dbReference>